<evidence type="ECO:0000313" key="7">
    <source>
        <dbReference type="Proteomes" id="UP001163823"/>
    </source>
</evidence>
<dbReference type="PROSITE" id="PS51683">
    <property type="entry name" value="SAM_OMT_II"/>
    <property type="match status" value="1"/>
</dbReference>
<dbReference type="SUPFAM" id="SSF53335">
    <property type="entry name" value="S-adenosyl-L-methionine-dependent methyltransferases"/>
    <property type="match status" value="1"/>
</dbReference>
<dbReference type="AlphaFoldDB" id="A0AAD7KWS4"/>
<evidence type="ECO:0000256" key="1">
    <source>
        <dbReference type="ARBA" id="ARBA00022603"/>
    </source>
</evidence>
<reference evidence="6" key="1">
    <citation type="journal article" date="2023" name="Science">
        <title>Elucidation of the pathway for biosynthesis of saponin adjuvants from the soapbark tree.</title>
        <authorList>
            <person name="Reed J."/>
            <person name="Orme A."/>
            <person name="El-Demerdash A."/>
            <person name="Owen C."/>
            <person name="Martin L.B.B."/>
            <person name="Misra R.C."/>
            <person name="Kikuchi S."/>
            <person name="Rejzek M."/>
            <person name="Martin A.C."/>
            <person name="Harkess A."/>
            <person name="Leebens-Mack J."/>
            <person name="Louveau T."/>
            <person name="Stephenson M.J."/>
            <person name="Osbourn A."/>
        </authorList>
    </citation>
    <scope>NUCLEOTIDE SEQUENCE</scope>
    <source>
        <strain evidence="6">S10</strain>
    </source>
</reference>
<organism evidence="6 7">
    <name type="scientific">Quillaja saponaria</name>
    <name type="common">Soap bark tree</name>
    <dbReference type="NCBI Taxonomy" id="32244"/>
    <lineage>
        <taxon>Eukaryota</taxon>
        <taxon>Viridiplantae</taxon>
        <taxon>Streptophyta</taxon>
        <taxon>Embryophyta</taxon>
        <taxon>Tracheophyta</taxon>
        <taxon>Spermatophyta</taxon>
        <taxon>Magnoliopsida</taxon>
        <taxon>eudicotyledons</taxon>
        <taxon>Gunneridae</taxon>
        <taxon>Pentapetalae</taxon>
        <taxon>rosids</taxon>
        <taxon>fabids</taxon>
        <taxon>Fabales</taxon>
        <taxon>Quillajaceae</taxon>
        <taxon>Quillaja</taxon>
    </lineage>
</organism>
<feature type="domain" description="O-methyltransferase C-terminal" evidence="4">
    <location>
        <begin position="63"/>
        <end position="163"/>
    </location>
</feature>
<name>A0AAD7KWS4_QUISA</name>
<dbReference type="InterPro" id="IPR012967">
    <property type="entry name" value="COMT_dimerisation"/>
</dbReference>
<evidence type="ECO:0000256" key="2">
    <source>
        <dbReference type="ARBA" id="ARBA00022679"/>
    </source>
</evidence>
<dbReference type="InterPro" id="IPR036390">
    <property type="entry name" value="WH_DNA-bd_sf"/>
</dbReference>
<dbReference type="InterPro" id="IPR001077">
    <property type="entry name" value="COMT_C"/>
</dbReference>
<dbReference type="Gene3D" id="1.10.10.10">
    <property type="entry name" value="Winged helix-like DNA-binding domain superfamily/Winged helix DNA-binding domain"/>
    <property type="match status" value="1"/>
</dbReference>
<dbReference type="Pfam" id="PF08100">
    <property type="entry name" value="Dimerisation"/>
    <property type="match status" value="1"/>
</dbReference>
<keyword evidence="7" id="KW-1185">Reference proteome</keyword>
<evidence type="ECO:0000259" key="5">
    <source>
        <dbReference type="Pfam" id="PF08100"/>
    </source>
</evidence>
<keyword evidence="1" id="KW-0489">Methyltransferase</keyword>
<proteinExistence type="predicted"/>
<evidence type="ECO:0000259" key="4">
    <source>
        <dbReference type="Pfam" id="PF00891"/>
    </source>
</evidence>
<dbReference type="GO" id="GO:0032259">
    <property type="term" value="P:methylation"/>
    <property type="evidence" value="ECO:0007669"/>
    <property type="project" value="UniProtKB-KW"/>
</dbReference>
<dbReference type="InterPro" id="IPR016461">
    <property type="entry name" value="COMT-like"/>
</dbReference>
<dbReference type="InterPro" id="IPR036388">
    <property type="entry name" value="WH-like_DNA-bd_sf"/>
</dbReference>
<dbReference type="Pfam" id="PF00891">
    <property type="entry name" value="Methyltransf_2"/>
    <property type="match status" value="1"/>
</dbReference>
<dbReference type="GO" id="GO:0008171">
    <property type="term" value="F:O-methyltransferase activity"/>
    <property type="evidence" value="ECO:0007669"/>
    <property type="project" value="InterPro"/>
</dbReference>
<protein>
    <submittedName>
        <fullName evidence="6">O-methyltransferase</fullName>
    </submittedName>
</protein>
<feature type="domain" description="O-methyltransferase dimerisation" evidence="5">
    <location>
        <begin position="2"/>
        <end position="45"/>
    </location>
</feature>
<dbReference type="GO" id="GO:0008757">
    <property type="term" value="F:S-adenosylmethionine-dependent methyltransferase activity"/>
    <property type="evidence" value="ECO:0007669"/>
    <property type="project" value="UniProtKB-ARBA"/>
</dbReference>
<sequence length="169" mass="18400">MLNFISSMTLKRAIQLGIPDIIHNHGQPGTLPQLASVLQIDPNKTDLHYLGFHGRLVTQKDLTPFELACGMDFWHWINQNPEARKQFDKTMDNDSKVISLALKDCKSVFEGLSSIVDVGGGTGTVAKTISEAFPHLKCTVLDLPNVVANLTGSENLNFVGGGMSSYPSC</sequence>
<dbReference type="Gene3D" id="3.40.50.150">
    <property type="entry name" value="Vaccinia Virus protein VP39"/>
    <property type="match status" value="1"/>
</dbReference>
<dbReference type="GO" id="GO:0046983">
    <property type="term" value="F:protein dimerization activity"/>
    <property type="evidence" value="ECO:0007669"/>
    <property type="project" value="InterPro"/>
</dbReference>
<evidence type="ECO:0000313" key="6">
    <source>
        <dbReference type="EMBL" id="KAJ7947033.1"/>
    </source>
</evidence>
<keyword evidence="2" id="KW-0808">Transferase</keyword>
<dbReference type="Proteomes" id="UP001163823">
    <property type="component" value="Chromosome 13"/>
</dbReference>
<dbReference type="KEGG" id="qsa:O6P43_031888"/>
<evidence type="ECO:0000256" key="3">
    <source>
        <dbReference type="ARBA" id="ARBA00022691"/>
    </source>
</evidence>
<keyword evidence="3" id="KW-0949">S-adenosyl-L-methionine</keyword>
<gene>
    <name evidence="6" type="ORF">O6P43_031888</name>
</gene>
<dbReference type="EMBL" id="JARAOO010000013">
    <property type="protein sequence ID" value="KAJ7947033.1"/>
    <property type="molecule type" value="Genomic_DNA"/>
</dbReference>
<dbReference type="SUPFAM" id="SSF46785">
    <property type="entry name" value="Winged helix' DNA-binding domain"/>
    <property type="match status" value="1"/>
</dbReference>
<dbReference type="PANTHER" id="PTHR11746">
    <property type="entry name" value="O-METHYLTRANSFERASE"/>
    <property type="match status" value="1"/>
</dbReference>
<comment type="caution">
    <text evidence="6">The sequence shown here is derived from an EMBL/GenBank/DDBJ whole genome shotgun (WGS) entry which is preliminary data.</text>
</comment>
<dbReference type="InterPro" id="IPR029063">
    <property type="entry name" value="SAM-dependent_MTases_sf"/>
</dbReference>
<accession>A0AAD7KWS4</accession>